<keyword evidence="5" id="KW-0325">Glycoprotein</keyword>
<dbReference type="Pfam" id="PF02485">
    <property type="entry name" value="Branch"/>
    <property type="match status" value="1"/>
</dbReference>
<protein>
    <submittedName>
        <fullName evidence="7">Uncharacterized protein</fullName>
    </submittedName>
</protein>
<dbReference type="InterPro" id="IPR003406">
    <property type="entry name" value="Glyco_trans_14"/>
</dbReference>
<dbReference type="EMBL" id="JBBNAE010000009">
    <property type="protein sequence ID" value="KAK9097492.1"/>
    <property type="molecule type" value="Genomic_DNA"/>
</dbReference>
<evidence type="ECO:0000256" key="6">
    <source>
        <dbReference type="SAM" id="Phobius"/>
    </source>
</evidence>
<dbReference type="PANTHER" id="PTHR45719:SF11">
    <property type="entry name" value="OS01G0121800 PROTEIN"/>
    <property type="match status" value="1"/>
</dbReference>
<evidence type="ECO:0000313" key="8">
    <source>
        <dbReference type="Proteomes" id="UP001417504"/>
    </source>
</evidence>
<dbReference type="PANTHER" id="PTHR45719">
    <property type="entry name" value="GLYCOSYLTRANSFERASE"/>
    <property type="match status" value="1"/>
</dbReference>
<sequence>MKVFGNSSLLIPNISSWVYRFSIGILVFGFGLMFFGTFSTPFHRNAFPSPREDFSYVRRSPLKGPGYPPIFAYYISGTRGENAKIMRLLRAVYHPRNRYLLHLDSGAADHERWTWHCQLKKRELSGHSEMLMLSAEAMLLTRRDPQLLLLLFMQLLYFSKSTKIGIDLLHAFTLLPKDLNFIHFYNATDWKEQPDIRRIVVDPNLYVKRNSEIFYAAETREDAPDAFRVFRGSPSGFLTRAFMEYCLHGWDNLPRQLLMYFTNVACPLEFYFHTVLCNSDDFRNTTVNDNLRYMVSDMPLQDEQSFPSQSNFTGMLQSTAAFARHLREDEEMLKKLDEKILKRLPDGLLPGRWCLRHALNHSTENANLTACYSWGSINTVEPGPRGRRLANFLSKLAAERTSRSKQCSIS</sequence>
<dbReference type="GO" id="GO:0016020">
    <property type="term" value="C:membrane"/>
    <property type="evidence" value="ECO:0007669"/>
    <property type="project" value="UniProtKB-SubCell"/>
</dbReference>
<comment type="caution">
    <text evidence="7">The sequence shown here is derived from an EMBL/GenBank/DDBJ whole genome shotgun (WGS) entry which is preliminary data.</text>
</comment>
<organism evidence="7 8">
    <name type="scientific">Stephania japonica</name>
    <dbReference type="NCBI Taxonomy" id="461633"/>
    <lineage>
        <taxon>Eukaryota</taxon>
        <taxon>Viridiplantae</taxon>
        <taxon>Streptophyta</taxon>
        <taxon>Embryophyta</taxon>
        <taxon>Tracheophyta</taxon>
        <taxon>Spermatophyta</taxon>
        <taxon>Magnoliopsida</taxon>
        <taxon>Ranunculales</taxon>
        <taxon>Menispermaceae</taxon>
        <taxon>Menispermoideae</taxon>
        <taxon>Cissampelideae</taxon>
        <taxon>Stephania</taxon>
    </lineage>
</organism>
<dbReference type="Proteomes" id="UP001417504">
    <property type="component" value="Unassembled WGS sequence"/>
</dbReference>
<keyword evidence="4 6" id="KW-0472">Membrane</keyword>
<dbReference type="GO" id="GO:0015020">
    <property type="term" value="F:glucuronosyltransferase activity"/>
    <property type="evidence" value="ECO:0007669"/>
    <property type="project" value="InterPro"/>
</dbReference>
<reference evidence="7 8" key="1">
    <citation type="submission" date="2024-01" db="EMBL/GenBank/DDBJ databases">
        <title>Genome assemblies of Stephania.</title>
        <authorList>
            <person name="Yang L."/>
        </authorList>
    </citation>
    <scope>NUCLEOTIDE SEQUENCE [LARGE SCALE GENOMIC DNA]</scope>
    <source>
        <strain evidence="7">QJT</strain>
        <tissue evidence="7">Leaf</tissue>
    </source>
</reference>
<name>A0AAP0ESY3_9MAGN</name>
<evidence type="ECO:0000256" key="4">
    <source>
        <dbReference type="ARBA" id="ARBA00023136"/>
    </source>
</evidence>
<evidence type="ECO:0000256" key="2">
    <source>
        <dbReference type="ARBA" id="ARBA00022676"/>
    </source>
</evidence>
<keyword evidence="3" id="KW-0808">Transferase</keyword>
<evidence type="ECO:0000256" key="3">
    <source>
        <dbReference type="ARBA" id="ARBA00022679"/>
    </source>
</evidence>
<keyword evidence="8" id="KW-1185">Reference proteome</keyword>
<evidence type="ECO:0000313" key="7">
    <source>
        <dbReference type="EMBL" id="KAK9097492.1"/>
    </source>
</evidence>
<comment type="subcellular location">
    <subcellularLocation>
        <location evidence="1">Membrane</location>
        <topology evidence="1">Single-pass type II membrane protein</topology>
    </subcellularLocation>
</comment>
<gene>
    <name evidence="7" type="ORF">Sjap_022989</name>
</gene>
<feature type="transmembrane region" description="Helical" evidence="6">
    <location>
        <begin position="17"/>
        <end position="38"/>
    </location>
</feature>
<keyword evidence="6" id="KW-1133">Transmembrane helix</keyword>
<dbReference type="AlphaFoldDB" id="A0AAP0ESY3"/>
<keyword evidence="2" id="KW-0328">Glycosyltransferase</keyword>
<evidence type="ECO:0000256" key="5">
    <source>
        <dbReference type="ARBA" id="ARBA00023180"/>
    </source>
</evidence>
<proteinExistence type="predicted"/>
<keyword evidence="6" id="KW-0812">Transmembrane</keyword>
<evidence type="ECO:0000256" key="1">
    <source>
        <dbReference type="ARBA" id="ARBA00004606"/>
    </source>
</evidence>
<dbReference type="InterPro" id="IPR044610">
    <property type="entry name" value="GLCAT14A/B/C"/>
</dbReference>
<accession>A0AAP0ESY3</accession>